<organism evidence="1">
    <name type="scientific">Myoviridae sp. ctkmZ20</name>
    <dbReference type="NCBI Taxonomy" id="2825166"/>
    <lineage>
        <taxon>Viruses</taxon>
        <taxon>Duplodnaviria</taxon>
        <taxon>Heunggongvirae</taxon>
        <taxon>Uroviricota</taxon>
        <taxon>Caudoviricetes</taxon>
    </lineage>
</organism>
<name>A0A8S5NUS5_9CAUD</name>
<accession>A0A8S5NUS5</accession>
<reference evidence="1" key="1">
    <citation type="journal article" date="2021" name="Proc. Natl. Acad. Sci. U.S.A.">
        <title>A Catalog of Tens of Thousands of Viruses from Human Metagenomes Reveals Hidden Associations with Chronic Diseases.</title>
        <authorList>
            <person name="Tisza M.J."/>
            <person name="Buck C.B."/>
        </authorList>
    </citation>
    <scope>NUCLEOTIDE SEQUENCE</scope>
    <source>
        <strain evidence="1">CtkmZ20</strain>
    </source>
</reference>
<proteinExistence type="predicted"/>
<protein>
    <submittedName>
        <fullName evidence="1">Uncharacterized protein</fullName>
    </submittedName>
</protein>
<sequence length="50" mass="6095">MKQARHLSTASDYWYRRLRDFEYKICYGFVGKKDHRITKAISLTSKKRKI</sequence>
<evidence type="ECO:0000313" key="1">
    <source>
        <dbReference type="EMBL" id="DAD97843.1"/>
    </source>
</evidence>
<dbReference type="EMBL" id="BK015248">
    <property type="protein sequence ID" value="DAD97843.1"/>
    <property type="molecule type" value="Genomic_DNA"/>
</dbReference>